<accession>A0A3Q2TFQ3</accession>
<reference evidence="1" key="1">
    <citation type="submission" date="2025-08" db="UniProtKB">
        <authorList>
            <consortium name="Ensembl"/>
        </authorList>
    </citation>
    <scope>IDENTIFICATION</scope>
</reference>
<keyword evidence="2" id="KW-1185">Reference proteome</keyword>
<dbReference type="GO" id="GO:0005829">
    <property type="term" value="C:cytosol"/>
    <property type="evidence" value="ECO:0007669"/>
    <property type="project" value="TreeGrafter"/>
</dbReference>
<dbReference type="Proteomes" id="UP000265000">
    <property type="component" value="Unplaced"/>
</dbReference>
<name>A0A3Q2TFQ3_FUNHE</name>
<dbReference type="GO" id="GO:0004842">
    <property type="term" value="F:ubiquitin-protein transferase activity"/>
    <property type="evidence" value="ECO:0007669"/>
    <property type="project" value="InterPro"/>
</dbReference>
<organism evidence="1 2">
    <name type="scientific">Fundulus heteroclitus</name>
    <name type="common">Killifish</name>
    <name type="synonym">Mummichog</name>
    <dbReference type="NCBI Taxonomy" id="8078"/>
    <lineage>
        <taxon>Eukaryota</taxon>
        <taxon>Metazoa</taxon>
        <taxon>Chordata</taxon>
        <taxon>Craniata</taxon>
        <taxon>Vertebrata</taxon>
        <taxon>Euteleostomi</taxon>
        <taxon>Actinopterygii</taxon>
        <taxon>Neopterygii</taxon>
        <taxon>Teleostei</taxon>
        <taxon>Neoteleostei</taxon>
        <taxon>Acanthomorphata</taxon>
        <taxon>Ovalentaria</taxon>
        <taxon>Atherinomorphae</taxon>
        <taxon>Cyprinodontiformes</taxon>
        <taxon>Fundulidae</taxon>
        <taxon>Fundulus</taxon>
    </lineage>
</organism>
<dbReference type="PANTHER" id="PTHR22605:SF18">
    <property type="entry name" value="E3 UBIQUITIN-PROTEIN LIGASE RNF213-ALPHA"/>
    <property type="match status" value="1"/>
</dbReference>
<protein>
    <submittedName>
        <fullName evidence="1">Uncharacterized protein</fullName>
    </submittedName>
</protein>
<dbReference type="GO" id="GO:0005730">
    <property type="term" value="C:nucleolus"/>
    <property type="evidence" value="ECO:0007669"/>
    <property type="project" value="TreeGrafter"/>
</dbReference>
<dbReference type="GO" id="GO:0006511">
    <property type="term" value="P:ubiquitin-dependent protein catabolic process"/>
    <property type="evidence" value="ECO:0007669"/>
    <property type="project" value="TreeGrafter"/>
</dbReference>
<proteinExistence type="predicted"/>
<sequence length="290" mass="33301">MEQHVICYDVEKDLLPLVLSNCQYSLERGKETISEYDLPRIQQQILTHFLQGKPHISLTGIPTLINTIEKDSESVFKTIKGKVPQVSLNALIRNGVSRELDSYSEVCEALKIVELLLGFLAKTGGDANMKVGTYLKDVLKMDIEEHILKALNKCSLKHCVSLWQLLSSLKSENMLHLKMGPFSKYAAEYQDPLSEENRTELKGFMSPANAAQWLLEMHEFILLVLGRPYATDRYKPFWSVKEAMLLYMDHKEVEVPVYVEENFPENLLLSQILEAWKYVVTSKQEWMNEG</sequence>
<dbReference type="GO" id="GO:2000051">
    <property type="term" value="P:negative regulation of non-canonical Wnt signaling pathway"/>
    <property type="evidence" value="ECO:0007669"/>
    <property type="project" value="TreeGrafter"/>
</dbReference>
<dbReference type="GO" id="GO:0016020">
    <property type="term" value="C:membrane"/>
    <property type="evidence" value="ECO:0007669"/>
    <property type="project" value="TreeGrafter"/>
</dbReference>
<dbReference type="PANTHER" id="PTHR22605">
    <property type="entry name" value="RZ-TYPE DOMAIN-CONTAINING PROTEIN"/>
    <property type="match status" value="1"/>
</dbReference>
<dbReference type="Ensembl" id="ENSFHET00000022750.1">
    <property type="protein sequence ID" value="ENSFHEP00000014795.1"/>
    <property type="gene ID" value="ENSFHEG00000016375.1"/>
</dbReference>
<reference evidence="1" key="2">
    <citation type="submission" date="2025-09" db="UniProtKB">
        <authorList>
            <consortium name="Ensembl"/>
        </authorList>
    </citation>
    <scope>IDENTIFICATION</scope>
</reference>
<dbReference type="GO" id="GO:0002040">
    <property type="term" value="P:sprouting angiogenesis"/>
    <property type="evidence" value="ECO:0007669"/>
    <property type="project" value="TreeGrafter"/>
</dbReference>
<evidence type="ECO:0000313" key="1">
    <source>
        <dbReference type="Ensembl" id="ENSFHEP00000014795.1"/>
    </source>
</evidence>
<dbReference type="GO" id="GO:0016887">
    <property type="term" value="F:ATP hydrolysis activity"/>
    <property type="evidence" value="ECO:0007669"/>
    <property type="project" value="InterPro"/>
</dbReference>
<dbReference type="AlphaFoldDB" id="A0A3Q2TFQ3"/>
<evidence type="ECO:0000313" key="2">
    <source>
        <dbReference type="Proteomes" id="UP000265000"/>
    </source>
</evidence>
<dbReference type="InterPro" id="IPR031248">
    <property type="entry name" value="RNF213"/>
</dbReference>
<dbReference type="STRING" id="8078.ENSFHEP00000014795"/>
<dbReference type="GeneTree" id="ENSGT00630000089884"/>